<name>X1EMG5_9ZZZZ</name>
<dbReference type="AlphaFoldDB" id="X1EMG5"/>
<keyword evidence="1" id="KW-0812">Transmembrane</keyword>
<gene>
    <name evidence="2" type="ORF">S01H4_55447</name>
</gene>
<dbReference type="EMBL" id="BART01032004">
    <property type="protein sequence ID" value="GAH18319.1"/>
    <property type="molecule type" value="Genomic_DNA"/>
</dbReference>
<evidence type="ECO:0000313" key="2">
    <source>
        <dbReference type="EMBL" id="GAH18319.1"/>
    </source>
</evidence>
<protein>
    <submittedName>
        <fullName evidence="2">Uncharacterized protein</fullName>
    </submittedName>
</protein>
<keyword evidence="1" id="KW-0472">Membrane</keyword>
<evidence type="ECO:0000256" key="1">
    <source>
        <dbReference type="SAM" id="Phobius"/>
    </source>
</evidence>
<reference evidence="2" key="1">
    <citation type="journal article" date="2014" name="Front. Microbiol.">
        <title>High frequency of phylogenetically diverse reductive dehalogenase-homologous genes in deep subseafloor sedimentary metagenomes.</title>
        <authorList>
            <person name="Kawai M."/>
            <person name="Futagami T."/>
            <person name="Toyoda A."/>
            <person name="Takaki Y."/>
            <person name="Nishi S."/>
            <person name="Hori S."/>
            <person name="Arai W."/>
            <person name="Tsubouchi T."/>
            <person name="Morono Y."/>
            <person name="Uchiyama I."/>
            <person name="Ito T."/>
            <person name="Fujiyama A."/>
            <person name="Inagaki F."/>
            <person name="Takami H."/>
        </authorList>
    </citation>
    <scope>NUCLEOTIDE SEQUENCE</scope>
    <source>
        <strain evidence="2">Expedition CK06-06</strain>
    </source>
</reference>
<feature type="transmembrane region" description="Helical" evidence="1">
    <location>
        <begin position="6"/>
        <end position="26"/>
    </location>
</feature>
<proteinExistence type="predicted"/>
<accession>X1EMG5</accession>
<sequence>MTKYDIIFGAISVKIIFSGFIPLILAKSTKSLERNEKVWALMALAAQGQAVNPIKIASIRNPLTVR</sequence>
<comment type="caution">
    <text evidence="2">The sequence shown here is derived from an EMBL/GenBank/DDBJ whole genome shotgun (WGS) entry which is preliminary data.</text>
</comment>
<organism evidence="2">
    <name type="scientific">marine sediment metagenome</name>
    <dbReference type="NCBI Taxonomy" id="412755"/>
    <lineage>
        <taxon>unclassified sequences</taxon>
        <taxon>metagenomes</taxon>
        <taxon>ecological metagenomes</taxon>
    </lineage>
</organism>
<keyword evidence="1" id="KW-1133">Transmembrane helix</keyword>